<keyword evidence="1" id="KW-0472">Membrane</keyword>
<dbReference type="AlphaFoldDB" id="A0A4D6HGQ4"/>
<dbReference type="GeneID" id="39849537"/>
<protein>
    <submittedName>
        <fullName evidence="2">Metal-dependent hydrolase</fullName>
    </submittedName>
</protein>
<sequence length="174" mass="19044">MNKRGHVLNAVLLSIGIGYIIQPSGDVETFRTIAEVSVPIVLGALFPDVDTAFGKHRKTLHNLLVLGVVLAYPIYFDNLQFVWIGVVTHYVLDVFGSKRGIALFYPLWDEEFGLPIGVNVSSKWADAMMLSVTAFELAVAAFIVYVLPAEIQAQGQQAVGLRAVEGLQQVVVFL</sequence>
<evidence type="ECO:0000313" key="3">
    <source>
        <dbReference type="Proteomes" id="UP000296706"/>
    </source>
</evidence>
<keyword evidence="3" id="KW-1185">Reference proteome</keyword>
<dbReference type="EMBL" id="CP031310">
    <property type="protein sequence ID" value="QCC52775.1"/>
    <property type="molecule type" value="Genomic_DNA"/>
</dbReference>
<dbReference type="InterPro" id="IPR007404">
    <property type="entry name" value="YdjM-like"/>
</dbReference>
<keyword evidence="1" id="KW-1133">Transmembrane helix</keyword>
<gene>
    <name evidence="2" type="ORF">DV733_16720</name>
</gene>
<dbReference type="Pfam" id="PF04307">
    <property type="entry name" value="YdjM"/>
    <property type="match status" value="1"/>
</dbReference>
<evidence type="ECO:0000256" key="1">
    <source>
        <dbReference type="SAM" id="Phobius"/>
    </source>
</evidence>
<dbReference type="Proteomes" id="UP000296706">
    <property type="component" value="Chromosome"/>
</dbReference>
<dbReference type="STRING" id="1457250.GCA_000755225_02225"/>
<dbReference type="GO" id="GO:0016787">
    <property type="term" value="F:hydrolase activity"/>
    <property type="evidence" value="ECO:0007669"/>
    <property type="project" value="UniProtKB-KW"/>
</dbReference>
<organism evidence="2 3">
    <name type="scientific">Halapricum salinum</name>
    <dbReference type="NCBI Taxonomy" id="1457250"/>
    <lineage>
        <taxon>Archaea</taxon>
        <taxon>Methanobacteriati</taxon>
        <taxon>Methanobacteriota</taxon>
        <taxon>Stenosarchaea group</taxon>
        <taxon>Halobacteria</taxon>
        <taxon>Halobacteriales</taxon>
        <taxon>Haloarculaceae</taxon>
        <taxon>Halapricum</taxon>
    </lineage>
</organism>
<dbReference type="KEGG" id="hsn:DV733_16720"/>
<dbReference type="OrthoDB" id="199847at2157"/>
<proteinExistence type="predicted"/>
<dbReference type="RefSeq" id="WP_049993095.1">
    <property type="nucleotide sequence ID" value="NZ_CP031310.1"/>
</dbReference>
<name>A0A4D6HGQ4_9EURY</name>
<feature type="transmembrane region" description="Helical" evidence="1">
    <location>
        <begin position="127"/>
        <end position="147"/>
    </location>
</feature>
<evidence type="ECO:0000313" key="2">
    <source>
        <dbReference type="EMBL" id="QCC52775.1"/>
    </source>
</evidence>
<keyword evidence="2" id="KW-0378">Hydrolase</keyword>
<feature type="transmembrane region" description="Helical" evidence="1">
    <location>
        <begin position="59"/>
        <end position="76"/>
    </location>
</feature>
<accession>A0A4D6HGQ4</accession>
<keyword evidence="1" id="KW-0812">Transmembrane</keyword>
<reference evidence="2 3" key="1">
    <citation type="journal article" date="2019" name="Nat. Commun.">
        <title>A new type of DNA phosphorothioation-based antiviral system in archaea.</title>
        <authorList>
            <person name="Xiong L."/>
            <person name="Liu S."/>
            <person name="Chen S."/>
            <person name="Xiao Y."/>
            <person name="Zhu B."/>
            <person name="Gao Y."/>
            <person name="Zhang Y."/>
            <person name="Chen B."/>
            <person name="Luo J."/>
            <person name="Deng Z."/>
            <person name="Chen X."/>
            <person name="Wang L."/>
            <person name="Chen S."/>
        </authorList>
    </citation>
    <scope>NUCLEOTIDE SEQUENCE [LARGE SCALE GENOMIC DNA]</scope>
    <source>
        <strain evidence="2 3">CBA1105</strain>
    </source>
</reference>